<sequence>MPLTRKYRKSSKTHRKNTVKRSKKIKKRGSTKLRSNRRRQPVTKKRRTRKNKQRKSYKGGNNVTRQQEEIPPIPVIIDDDSINQDELDAMELDLADDSFASYDPPTPNTSIMSNHTDDGETTTEDISFDRDDEEDDEEDVLNTGFYE</sequence>
<dbReference type="EMBL" id="MN740208">
    <property type="protein sequence ID" value="QHT93533.1"/>
    <property type="molecule type" value="Genomic_DNA"/>
</dbReference>
<organism evidence="2">
    <name type="scientific">viral metagenome</name>
    <dbReference type="NCBI Taxonomy" id="1070528"/>
    <lineage>
        <taxon>unclassified sequences</taxon>
        <taxon>metagenomes</taxon>
        <taxon>organismal metagenomes</taxon>
    </lineage>
</organism>
<feature type="compositionally biased region" description="Acidic residues" evidence="1">
    <location>
        <begin position="130"/>
        <end position="140"/>
    </location>
</feature>
<reference evidence="2" key="1">
    <citation type="journal article" date="2020" name="Nature">
        <title>Giant virus diversity and host interactions through global metagenomics.</title>
        <authorList>
            <person name="Schulz F."/>
            <person name="Roux S."/>
            <person name="Paez-Espino D."/>
            <person name="Jungbluth S."/>
            <person name="Walsh D.A."/>
            <person name="Denef V.J."/>
            <person name="McMahon K.D."/>
            <person name="Konstantinidis K.T."/>
            <person name="Eloe-Fadrosh E.A."/>
            <person name="Kyrpides N.C."/>
            <person name="Woyke T."/>
        </authorList>
    </citation>
    <scope>NUCLEOTIDE SEQUENCE</scope>
    <source>
        <strain evidence="2">GVMAG-M-3300024252-29</strain>
    </source>
</reference>
<dbReference type="AlphaFoldDB" id="A0A6C0IPT0"/>
<feature type="region of interest" description="Disordered" evidence="1">
    <location>
        <begin position="1"/>
        <end position="77"/>
    </location>
</feature>
<protein>
    <submittedName>
        <fullName evidence="2">Uncharacterized protein</fullName>
    </submittedName>
</protein>
<feature type="compositionally biased region" description="Basic residues" evidence="1">
    <location>
        <begin position="1"/>
        <end position="57"/>
    </location>
</feature>
<feature type="region of interest" description="Disordered" evidence="1">
    <location>
        <begin position="97"/>
        <end position="147"/>
    </location>
</feature>
<evidence type="ECO:0000256" key="1">
    <source>
        <dbReference type="SAM" id="MobiDB-lite"/>
    </source>
</evidence>
<proteinExistence type="predicted"/>
<accession>A0A6C0IPT0</accession>
<evidence type="ECO:0000313" key="2">
    <source>
        <dbReference type="EMBL" id="QHT93533.1"/>
    </source>
</evidence>
<name>A0A6C0IPT0_9ZZZZ</name>